<evidence type="ECO:0000256" key="4">
    <source>
        <dbReference type="ARBA" id="ARBA00023136"/>
    </source>
</evidence>
<evidence type="ECO:0000313" key="6">
    <source>
        <dbReference type="EMBL" id="ABW02109.1"/>
    </source>
</evidence>
<evidence type="ECO:0000256" key="1">
    <source>
        <dbReference type="ARBA" id="ARBA00004141"/>
    </source>
</evidence>
<dbReference type="InterPro" id="IPR039428">
    <property type="entry name" value="NUOK/Mnh_C1-like"/>
</dbReference>
<keyword evidence="6" id="KW-0830">Ubiquinone</keyword>
<dbReference type="RefSeq" id="WP_012186328.1">
    <property type="nucleotide sequence ID" value="NC_009954.1"/>
</dbReference>
<dbReference type="eggNOG" id="arCOG03073">
    <property type="taxonomic scope" value="Archaea"/>
</dbReference>
<dbReference type="Pfam" id="PF00420">
    <property type="entry name" value="Oxidored_q2"/>
    <property type="match status" value="1"/>
</dbReference>
<dbReference type="HOGENOM" id="CLU_179744_0_0_2"/>
<reference evidence="6 7" key="1">
    <citation type="submission" date="2007-10" db="EMBL/GenBank/DDBJ databases">
        <title>Complete sequence of Caldivirga maquilingensis IC-167.</title>
        <authorList>
            <consortium name="US DOE Joint Genome Institute"/>
            <person name="Copeland A."/>
            <person name="Lucas S."/>
            <person name="Lapidus A."/>
            <person name="Barry K."/>
            <person name="Glavina del Rio T."/>
            <person name="Dalin E."/>
            <person name="Tice H."/>
            <person name="Pitluck S."/>
            <person name="Saunders E."/>
            <person name="Brettin T."/>
            <person name="Bruce D."/>
            <person name="Detter J.C."/>
            <person name="Han C."/>
            <person name="Schmutz J."/>
            <person name="Larimer F."/>
            <person name="Land M."/>
            <person name="Hauser L."/>
            <person name="Kyrpides N."/>
            <person name="Ivanova N."/>
            <person name="Biddle J.F."/>
            <person name="Zhang Z."/>
            <person name="Fitz-Gibbon S.T."/>
            <person name="Lowe T.M."/>
            <person name="Saltikov C."/>
            <person name="House C.H."/>
            <person name="Richardson P."/>
        </authorList>
    </citation>
    <scope>NUCLEOTIDE SEQUENCE [LARGE SCALE GENOMIC DNA]</scope>
    <source>
        <strain evidence="7">ATCC 700844 / DSM 13496 / JCM 10307 / IC-167</strain>
    </source>
</reference>
<dbReference type="STRING" id="397948.Cmaq_1282"/>
<organism evidence="6 7">
    <name type="scientific">Caldivirga maquilingensis (strain ATCC 700844 / DSM 13496 / JCM 10307 / IC-167)</name>
    <dbReference type="NCBI Taxonomy" id="397948"/>
    <lineage>
        <taxon>Archaea</taxon>
        <taxon>Thermoproteota</taxon>
        <taxon>Thermoprotei</taxon>
        <taxon>Thermoproteales</taxon>
        <taxon>Thermoproteaceae</taxon>
        <taxon>Caldivirga</taxon>
    </lineage>
</organism>
<dbReference type="OrthoDB" id="26437at2157"/>
<proteinExistence type="predicted"/>
<sequence length="102" mass="10997">MIGEALSLIATAILVLSIGLTVVINSRDLIRLLIGLELMFNSVFLTAVALYVYQPYLAFIVVAISVIASAAEFIALITAIITVDRMRRSIETRSILAGGDRS</sequence>
<dbReference type="EMBL" id="CP000852">
    <property type="protein sequence ID" value="ABW02109.1"/>
    <property type="molecule type" value="Genomic_DNA"/>
</dbReference>
<dbReference type="Gene3D" id="1.10.287.3510">
    <property type="match status" value="1"/>
</dbReference>
<dbReference type="KEGG" id="cma:Cmaq_1282"/>
<dbReference type="GeneID" id="5708491"/>
<evidence type="ECO:0000313" key="7">
    <source>
        <dbReference type="Proteomes" id="UP000001137"/>
    </source>
</evidence>
<name>A8M8P0_CALMQ</name>
<keyword evidence="2 5" id="KW-0812">Transmembrane</keyword>
<evidence type="ECO:0000256" key="2">
    <source>
        <dbReference type="ARBA" id="ARBA00022692"/>
    </source>
</evidence>
<gene>
    <name evidence="6" type="ordered locus">Cmaq_1282</name>
</gene>
<feature type="transmembrane region" description="Helical" evidence="5">
    <location>
        <begin position="59"/>
        <end position="83"/>
    </location>
</feature>
<evidence type="ECO:0000256" key="5">
    <source>
        <dbReference type="SAM" id="Phobius"/>
    </source>
</evidence>
<feature type="transmembrane region" description="Helical" evidence="5">
    <location>
        <begin position="32"/>
        <end position="53"/>
    </location>
</feature>
<feature type="transmembrane region" description="Helical" evidence="5">
    <location>
        <begin position="6"/>
        <end position="25"/>
    </location>
</feature>
<keyword evidence="4 5" id="KW-0472">Membrane</keyword>
<keyword evidence="7" id="KW-1185">Reference proteome</keyword>
<dbReference type="GO" id="GO:0016020">
    <property type="term" value="C:membrane"/>
    <property type="evidence" value="ECO:0007669"/>
    <property type="project" value="UniProtKB-SubCell"/>
</dbReference>
<comment type="subcellular location">
    <subcellularLocation>
        <location evidence="1">Membrane</location>
        <topology evidence="1">Multi-pass membrane protein</topology>
    </subcellularLocation>
</comment>
<protein>
    <submittedName>
        <fullName evidence="6">NADH-ubiquinone oxidoreductase chain 4L</fullName>
    </submittedName>
</protein>
<dbReference type="Proteomes" id="UP000001137">
    <property type="component" value="Chromosome"/>
</dbReference>
<dbReference type="AlphaFoldDB" id="A8M8P0"/>
<evidence type="ECO:0000256" key="3">
    <source>
        <dbReference type="ARBA" id="ARBA00022989"/>
    </source>
</evidence>
<keyword evidence="3 5" id="KW-1133">Transmembrane helix</keyword>
<accession>A8M8P0</accession>